<keyword evidence="3" id="KW-0449">Lipoprotein</keyword>
<dbReference type="EMBL" id="JAZHFV010000001">
    <property type="protein sequence ID" value="MEX4006440.1"/>
    <property type="molecule type" value="Genomic_DNA"/>
</dbReference>
<evidence type="ECO:0000256" key="1">
    <source>
        <dbReference type="SAM" id="MobiDB-lite"/>
    </source>
</evidence>
<dbReference type="RefSeq" id="WP_173187970.1">
    <property type="nucleotide sequence ID" value="NZ_JABETK010000001.1"/>
</dbReference>
<dbReference type="Pfam" id="PF09476">
    <property type="entry name" value="Pilus_CpaD"/>
    <property type="match status" value="1"/>
</dbReference>
<name>A0ABV3WPF3_9HYPH</name>
<evidence type="ECO:0000313" key="4">
    <source>
        <dbReference type="Proteomes" id="UP001559025"/>
    </source>
</evidence>
<dbReference type="InterPro" id="IPR019027">
    <property type="entry name" value="Pilus_biogenesis_CpaD-related"/>
</dbReference>
<feature type="chain" id="PRO_5046004246" evidence="2">
    <location>
        <begin position="30"/>
        <end position="226"/>
    </location>
</feature>
<feature type="signal peptide" evidence="2">
    <location>
        <begin position="1"/>
        <end position="29"/>
    </location>
</feature>
<keyword evidence="2" id="KW-0732">Signal</keyword>
<sequence length="226" mass="24650">MSDVLLNNAPRLTLVAAVAALLMAGCANRDSIQVGSIPDDYRTSHPIVIGEKDKKIDIPVGLMDRGLSRMQRAAVDGFIADYDRSAAPVVTVLTPYGSPNQNAASLVSADMVKRLRAAGVPEGYILHQPYEAASYGDNAPIRLIYSEMTASTGQCGRWPADLLEDSENKHWANFGCSYQNNLAAQVANPADFLGPRKQSEVDSTRRGASIDEYRRRTSGWDQEVEY</sequence>
<accession>A0ABV3WPF3</accession>
<keyword evidence="4" id="KW-1185">Reference proteome</keyword>
<comment type="caution">
    <text evidence="3">The sequence shown here is derived from an EMBL/GenBank/DDBJ whole genome shotgun (WGS) entry which is preliminary data.</text>
</comment>
<evidence type="ECO:0000256" key="2">
    <source>
        <dbReference type="SAM" id="SignalP"/>
    </source>
</evidence>
<protein>
    <submittedName>
        <fullName evidence="3">CpaD family pilus assembly lipoprotein</fullName>
    </submittedName>
</protein>
<feature type="region of interest" description="Disordered" evidence="1">
    <location>
        <begin position="193"/>
        <end position="226"/>
    </location>
</feature>
<feature type="compositionally biased region" description="Basic and acidic residues" evidence="1">
    <location>
        <begin position="197"/>
        <end position="215"/>
    </location>
</feature>
<dbReference type="InterPro" id="IPR013361">
    <property type="entry name" value="Pilus_CpaD"/>
</dbReference>
<dbReference type="Proteomes" id="UP001559025">
    <property type="component" value="Unassembled WGS sequence"/>
</dbReference>
<organism evidence="3 4">
    <name type="scientific">Neoaquamicrobium sediminum</name>
    <dbReference type="NCBI Taxonomy" id="1849104"/>
    <lineage>
        <taxon>Bacteria</taxon>
        <taxon>Pseudomonadati</taxon>
        <taxon>Pseudomonadota</taxon>
        <taxon>Alphaproteobacteria</taxon>
        <taxon>Hyphomicrobiales</taxon>
        <taxon>Phyllobacteriaceae</taxon>
        <taxon>Neoaquamicrobium</taxon>
    </lineage>
</organism>
<reference evidence="3 4" key="1">
    <citation type="submission" date="2024-01" db="EMBL/GenBank/DDBJ databases">
        <title>New evidence supports the origin of RcGTA from prophage.</title>
        <authorList>
            <person name="Xu Y."/>
            <person name="Liu B."/>
            <person name="Chen F."/>
        </authorList>
    </citation>
    <scope>NUCLEOTIDE SEQUENCE [LARGE SCALE GENOMIC DNA]</scope>
    <source>
        <strain evidence="3 4">CBW1107-2</strain>
    </source>
</reference>
<evidence type="ECO:0000313" key="3">
    <source>
        <dbReference type="EMBL" id="MEX4006440.1"/>
    </source>
</evidence>
<gene>
    <name evidence="3" type="ORF">V1479_03935</name>
</gene>
<proteinExistence type="predicted"/>
<dbReference type="NCBIfam" id="TIGR02522">
    <property type="entry name" value="pilus_cpaD"/>
    <property type="match status" value="1"/>
</dbReference>